<dbReference type="Pfam" id="PF13456">
    <property type="entry name" value="RVT_3"/>
    <property type="match status" value="1"/>
</dbReference>
<sequence>MHNRVEDLMIFNSLKITPRPVKATRVLQCFWFLPDFNQVKLGCDGCSSGNPGPGGAGVIIRDHAGNTIGAMSVGLGICTNFVAKILAIILGLEWASSRGWSNIWVTSDSQSAINRFAEDKVPWFILPRWKNVKRNLTIKFSSVYRETNFAVDTLSKRGAALTLGTKDCYDDRPSFLAFENPDSFYFRFS</sequence>
<dbReference type="GO" id="GO:0003676">
    <property type="term" value="F:nucleic acid binding"/>
    <property type="evidence" value="ECO:0007669"/>
    <property type="project" value="InterPro"/>
</dbReference>
<dbReference type="InterPro" id="IPR044730">
    <property type="entry name" value="RNase_H-like_dom_plant"/>
</dbReference>
<dbReference type="InterPro" id="IPR002156">
    <property type="entry name" value="RNaseH_domain"/>
</dbReference>
<evidence type="ECO:0000313" key="3">
    <source>
        <dbReference type="Proteomes" id="UP000195402"/>
    </source>
</evidence>
<dbReference type="Gene3D" id="3.30.420.10">
    <property type="entry name" value="Ribonuclease H-like superfamily/Ribonuclease H"/>
    <property type="match status" value="1"/>
</dbReference>
<comment type="caution">
    <text evidence="2">The sequence shown here is derived from an EMBL/GenBank/DDBJ whole genome shotgun (WGS) entry which is preliminary data.</text>
</comment>
<dbReference type="CDD" id="cd06222">
    <property type="entry name" value="RNase_H_like"/>
    <property type="match status" value="1"/>
</dbReference>
<accession>A0A200R9Q5</accession>
<dbReference type="GO" id="GO:0004523">
    <property type="term" value="F:RNA-DNA hybrid ribonuclease activity"/>
    <property type="evidence" value="ECO:0007669"/>
    <property type="project" value="InterPro"/>
</dbReference>
<keyword evidence="3" id="KW-1185">Reference proteome</keyword>
<reference evidence="2 3" key="1">
    <citation type="journal article" date="2017" name="Mol. Plant">
        <title>The Genome of Medicinal Plant Macleaya cordata Provides New Insights into Benzylisoquinoline Alkaloids Metabolism.</title>
        <authorList>
            <person name="Liu X."/>
            <person name="Liu Y."/>
            <person name="Huang P."/>
            <person name="Ma Y."/>
            <person name="Qing Z."/>
            <person name="Tang Q."/>
            <person name="Cao H."/>
            <person name="Cheng P."/>
            <person name="Zheng Y."/>
            <person name="Yuan Z."/>
            <person name="Zhou Y."/>
            <person name="Liu J."/>
            <person name="Tang Z."/>
            <person name="Zhuo Y."/>
            <person name="Zhang Y."/>
            <person name="Yu L."/>
            <person name="Huang J."/>
            <person name="Yang P."/>
            <person name="Peng Q."/>
            <person name="Zhang J."/>
            <person name="Jiang W."/>
            <person name="Zhang Z."/>
            <person name="Lin K."/>
            <person name="Ro D.K."/>
            <person name="Chen X."/>
            <person name="Xiong X."/>
            <person name="Shang Y."/>
            <person name="Huang S."/>
            <person name="Zeng J."/>
        </authorList>
    </citation>
    <scope>NUCLEOTIDE SEQUENCE [LARGE SCALE GENOMIC DNA]</scope>
    <source>
        <strain evidence="3">cv. BLH2017</strain>
        <tissue evidence="2">Root</tissue>
    </source>
</reference>
<evidence type="ECO:0000259" key="1">
    <source>
        <dbReference type="PROSITE" id="PS50879"/>
    </source>
</evidence>
<protein>
    <submittedName>
        <fullName evidence="2">Ribonuclease H domain</fullName>
    </submittedName>
</protein>
<gene>
    <name evidence="2" type="ORF">BVC80_9055g59</name>
</gene>
<dbReference type="PANTHER" id="PTHR47723">
    <property type="entry name" value="OS05G0353850 PROTEIN"/>
    <property type="match status" value="1"/>
</dbReference>
<dbReference type="InParanoid" id="A0A200R9Q5"/>
<dbReference type="PROSITE" id="PS50879">
    <property type="entry name" value="RNASE_H_1"/>
    <property type="match status" value="1"/>
</dbReference>
<dbReference type="SUPFAM" id="SSF53098">
    <property type="entry name" value="Ribonuclease H-like"/>
    <property type="match status" value="1"/>
</dbReference>
<dbReference type="InterPro" id="IPR053151">
    <property type="entry name" value="RNase_H-like"/>
</dbReference>
<proteinExistence type="predicted"/>
<dbReference type="InterPro" id="IPR036397">
    <property type="entry name" value="RNaseH_sf"/>
</dbReference>
<evidence type="ECO:0000313" key="2">
    <source>
        <dbReference type="EMBL" id="OVA19416.1"/>
    </source>
</evidence>
<organism evidence="2 3">
    <name type="scientific">Macleaya cordata</name>
    <name type="common">Five-seeded plume-poppy</name>
    <name type="synonym">Bocconia cordata</name>
    <dbReference type="NCBI Taxonomy" id="56857"/>
    <lineage>
        <taxon>Eukaryota</taxon>
        <taxon>Viridiplantae</taxon>
        <taxon>Streptophyta</taxon>
        <taxon>Embryophyta</taxon>
        <taxon>Tracheophyta</taxon>
        <taxon>Spermatophyta</taxon>
        <taxon>Magnoliopsida</taxon>
        <taxon>Ranunculales</taxon>
        <taxon>Papaveraceae</taxon>
        <taxon>Papaveroideae</taxon>
        <taxon>Macleaya</taxon>
    </lineage>
</organism>
<feature type="domain" description="RNase H type-1" evidence="1">
    <location>
        <begin position="35"/>
        <end position="160"/>
    </location>
</feature>
<dbReference type="InterPro" id="IPR012337">
    <property type="entry name" value="RNaseH-like_sf"/>
</dbReference>
<dbReference type="STRING" id="56857.A0A200R9Q5"/>
<dbReference type="PANTHER" id="PTHR47723:SF23">
    <property type="entry name" value="REVERSE TRANSCRIPTASE-LIKE PROTEIN"/>
    <property type="match status" value="1"/>
</dbReference>
<dbReference type="EMBL" id="MVGT01000187">
    <property type="protein sequence ID" value="OVA19416.1"/>
    <property type="molecule type" value="Genomic_DNA"/>
</dbReference>
<dbReference type="OrthoDB" id="1938131at2759"/>
<dbReference type="AlphaFoldDB" id="A0A200R9Q5"/>
<name>A0A200R9Q5_MACCD</name>
<dbReference type="Proteomes" id="UP000195402">
    <property type="component" value="Unassembled WGS sequence"/>
</dbReference>